<keyword evidence="2" id="KW-0496">Mitochondrion</keyword>
<name>A0A1J0KHK6_9HYME</name>
<protein>
    <submittedName>
        <fullName evidence="2">ATP synthase F0 subunit 8</fullName>
    </submittedName>
</protein>
<keyword evidence="1" id="KW-0472">Membrane</keyword>
<organism evidence="2">
    <name type="scientific">Trachelus iudaicus</name>
    <dbReference type="NCBI Taxonomy" id="1090881"/>
    <lineage>
        <taxon>Eukaryota</taxon>
        <taxon>Metazoa</taxon>
        <taxon>Ecdysozoa</taxon>
        <taxon>Arthropoda</taxon>
        <taxon>Hexapoda</taxon>
        <taxon>Insecta</taxon>
        <taxon>Pterygota</taxon>
        <taxon>Neoptera</taxon>
        <taxon>Endopterygota</taxon>
        <taxon>Hymenoptera</taxon>
        <taxon>Cephoidea</taxon>
        <taxon>Cephidae</taxon>
        <taxon>Trachelus</taxon>
    </lineage>
</organism>
<dbReference type="GeneID" id="30513789"/>
<dbReference type="EMBL" id="KX257357">
    <property type="protein sequence ID" value="APC92664.1"/>
    <property type="molecule type" value="Genomic_DNA"/>
</dbReference>
<accession>A0A1J0KHK6</accession>
<reference evidence="2" key="1">
    <citation type="submission" date="2016-05" db="EMBL/GenBank/DDBJ databases">
        <title>The mitogenome evolution and characteristics of Cephini by including two new mitogenomes from Trachelus (Hymenoptera: Cephidae): evidence for parallel adaptive evolution.</title>
        <authorList>
            <person name="Korkmaz E.M."/>
            <person name="Aydemir H.B."/>
            <person name="Budak M."/>
            <person name="Temel B."/>
            <person name="Basibuyuk H.H."/>
        </authorList>
    </citation>
    <scope>NUCLEOTIDE SEQUENCE</scope>
</reference>
<geneLocation type="mitochondrion" evidence="2"/>
<evidence type="ECO:0000313" key="2">
    <source>
        <dbReference type="EMBL" id="APC92664.1"/>
    </source>
</evidence>
<keyword evidence="1" id="KW-1133">Transmembrane helix</keyword>
<keyword evidence="1" id="KW-0812">Transmembrane</keyword>
<gene>
    <name evidence="2" type="primary">ATP8</name>
</gene>
<proteinExistence type="predicted"/>
<evidence type="ECO:0000256" key="1">
    <source>
        <dbReference type="SAM" id="Phobius"/>
    </source>
</evidence>
<dbReference type="RefSeq" id="YP_009328021.1">
    <property type="nucleotide sequence ID" value="NC_032071.1"/>
</dbReference>
<sequence length="60" mass="7360">MPQMSPMNWLTLMIMFTVILITCISLIYFIYHQFTLIYTPLNFNKTPNNLKKFKNLNWKW</sequence>
<dbReference type="AlphaFoldDB" id="A0A1J0KHK6"/>
<dbReference type="CTD" id="4509"/>
<feature type="transmembrane region" description="Helical" evidence="1">
    <location>
        <begin position="12"/>
        <end position="31"/>
    </location>
</feature>